<keyword evidence="1" id="KW-0812">Transmembrane</keyword>
<feature type="domain" description="DUF6545" evidence="2">
    <location>
        <begin position="379"/>
        <end position="524"/>
    </location>
</feature>
<feature type="transmembrane region" description="Helical" evidence="1">
    <location>
        <begin position="308"/>
        <end position="333"/>
    </location>
</feature>
<reference evidence="4" key="1">
    <citation type="journal article" date="2019" name="Int. J. Syst. Evol. Microbiol.">
        <title>The Global Catalogue of Microorganisms (GCM) 10K type strain sequencing project: providing services to taxonomists for standard genome sequencing and annotation.</title>
        <authorList>
            <consortium name="The Broad Institute Genomics Platform"/>
            <consortium name="The Broad Institute Genome Sequencing Center for Infectious Disease"/>
            <person name="Wu L."/>
            <person name="Ma J."/>
        </authorList>
    </citation>
    <scope>NUCLEOTIDE SEQUENCE [LARGE SCALE GENOMIC DNA]</scope>
    <source>
        <strain evidence="4">JCM 17906</strain>
    </source>
</reference>
<evidence type="ECO:0000256" key="1">
    <source>
        <dbReference type="SAM" id="Phobius"/>
    </source>
</evidence>
<accession>A0ABP8RYQ4</accession>
<dbReference type="Pfam" id="PF20182">
    <property type="entry name" value="DUF6545"/>
    <property type="match status" value="1"/>
</dbReference>
<keyword evidence="4" id="KW-1185">Reference proteome</keyword>
<dbReference type="Proteomes" id="UP001501598">
    <property type="component" value="Unassembled WGS sequence"/>
</dbReference>
<feature type="transmembrane region" description="Helical" evidence="1">
    <location>
        <begin position="273"/>
        <end position="301"/>
    </location>
</feature>
<evidence type="ECO:0000313" key="3">
    <source>
        <dbReference type="EMBL" id="GAA4554876.1"/>
    </source>
</evidence>
<feature type="transmembrane region" description="Helical" evidence="1">
    <location>
        <begin position="172"/>
        <end position="192"/>
    </location>
</feature>
<name>A0ABP8RYQ4_9PSEU</name>
<feature type="transmembrane region" description="Helical" evidence="1">
    <location>
        <begin position="345"/>
        <end position="369"/>
    </location>
</feature>
<gene>
    <name evidence="3" type="ORF">GCM10023175_53970</name>
</gene>
<evidence type="ECO:0000259" key="2">
    <source>
        <dbReference type="Pfam" id="PF20182"/>
    </source>
</evidence>
<sequence length="548" mass="59134">MGRTVAHAAGEQGEVLPAWSEALQHCVKVLTEKDLLTSGPFDLDTFIARLERHEGRRIHMTPIQQPAGARSSICGLSVLRPDKYAVYYIDSHSSLHQSHNKLHELAHQILGHNRPGNAGGTDAQEQEADAMAAVLLGSWREPPPPRWATTSDVQLNADRTIDVLLKRGARPVVLPLLASIVLAGLCSLPAMADLIGRSTHGLPYAATLLPFLFAGLAGTLLFALARRAAPMSWIVGVPPTAAGLLIALCQIVIGEAPSVEEPRPETLAQTEVAALVVVTTVAVGLSAAMLAANTMPFLGYIRRRTDRLAAILIAFGLLTAGFGGLLQAALLLGGGLTDSTQRANLTAVSLIIVSGPVIAAAGVAARAAVDVSRPLRRLARSYVSYRRLRPLAAFLGEAAPQWRQGVEQNRWQDARRLRPAQLQARLYQRVIMLRDASWTLLGVIDDHVVDHAVDFATRCHSRPGRKHQVEATAEACWLACAFERAARPGAATEQLVIVEDARDTTLGDLAEEAKFLESVARALRRRRLIRSFLDEHAARPPEPEKAPA</sequence>
<feature type="transmembrane region" description="Helical" evidence="1">
    <location>
        <begin position="232"/>
        <end position="253"/>
    </location>
</feature>
<organism evidence="3 4">
    <name type="scientific">Pseudonocardia xishanensis</name>
    <dbReference type="NCBI Taxonomy" id="630995"/>
    <lineage>
        <taxon>Bacteria</taxon>
        <taxon>Bacillati</taxon>
        <taxon>Actinomycetota</taxon>
        <taxon>Actinomycetes</taxon>
        <taxon>Pseudonocardiales</taxon>
        <taxon>Pseudonocardiaceae</taxon>
        <taxon>Pseudonocardia</taxon>
    </lineage>
</organism>
<protein>
    <recommendedName>
        <fullName evidence="2">DUF6545 domain-containing protein</fullName>
    </recommendedName>
</protein>
<keyword evidence="1" id="KW-1133">Transmembrane helix</keyword>
<feature type="transmembrane region" description="Helical" evidence="1">
    <location>
        <begin position="204"/>
        <end position="225"/>
    </location>
</feature>
<comment type="caution">
    <text evidence="3">The sequence shown here is derived from an EMBL/GenBank/DDBJ whole genome shotgun (WGS) entry which is preliminary data.</text>
</comment>
<evidence type="ECO:0000313" key="4">
    <source>
        <dbReference type="Proteomes" id="UP001501598"/>
    </source>
</evidence>
<dbReference type="EMBL" id="BAABGT010000086">
    <property type="protein sequence ID" value="GAA4554876.1"/>
    <property type="molecule type" value="Genomic_DNA"/>
</dbReference>
<proteinExistence type="predicted"/>
<dbReference type="InterPro" id="IPR046675">
    <property type="entry name" value="DUF6545"/>
</dbReference>
<keyword evidence="1" id="KW-0472">Membrane</keyword>